<dbReference type="InterPro" id="IPR036278">
    <property type="entry name" value="Sialidase_sf"/>
</dbReference>
<name>A0A9D1TCS5_9FIRM</name>
<dbReference type="CDD" id="cd15482">
    <property type="entry name" value="Sialidase_non-viral"/>
    <property type="match status" value="1"/>
</dbReference>
<dbReference type="EMBL" id="DVOT01000069">
    <property type="protein sequence ID" value="HIV27087.1"/>
    <property type="molecule type" value="Genomic_DNA"/>
</dbReference>
<evidence type="ECO:0000313" key="1">
    <source>
        <dbReference type="EMBL" id="HIV27087.1"/>
    </source>
</evidence>
<accession>A0A9D1TCS5</accession>
<sequence>VDVEPANGPEASYAVLLKAPSGRIFCFYNHNTDNLRQVRANFPSGYWKRVDSQGHYVFRYSDDCGKSWSDPRIEIPIRETQIDRENPYGGQVRFFWNVGRPLTADGQAYLTLHKIGQFGANGGYEKSEGVLLHSPDLLTLENPAEAHWETLPDGEIGLRAPEGPIAEEQCVVQLSDGSLFCVYRTVAGSGAFAYSRDMGRSWTQPAFMRYPDGRRMKHPRAANFVWKLQNGNFLYWFHNQGGCGYDGRNPAWVSLGREYDAPDGRWIAWSDPEILLYDPNGDVRISYPDLVECAGQYFVSQTQKTIARVSQIPSSFIEGLCSPAAPRDGALMGEKFHSGETGFTLCIQLERNAGTVVLVENEAGVAVLRLTAQDDRVQLEIDDGECATLAFASLPAQGRHSVAVIADAQAQILRFVVDGAQWDGGARARGWFRLRSKIPCGAVRKGQETLFFARPLYAWEAKCLFEQL</sequence>
<proteinExistence type="predicted"/>
<evidence type="ECO:0000313" key="2">
    <source>
        <dbReference type="Proteomes" id="UP000886884"/>
    </source>
</evidence>
<reference evidence="1" key="1">
    <citation type="submission" date="2020-10" db="EMBL/GenBank/DDBJ databases">
        <authorList>
            <person name="Gilroy R."/>
        </authorList>
    </citation>
    <scope>NUCLEOTIDE SEQUENCE</scope>
    <source>
        <strain evidence="1">CHK183-6373</strain>
    </source>
</reference>
<reference evidence="1" key="2">
    <citation type="journal article" date="2021" name="PeerJ">
        <title>Extensive microbial diversity within the chicken gut microbiome revealed by metagenomics and culture.</title>
        <authorList>
            <person name="Gilroy R."/>
            <person name="Ravi A."/>
            <person name="Getino M."/>
            <person name="Pursley I."/>
            <person name="Horton D.L."/>
            <person name="Alikhan N.F."/>
            <person name="Baker D."/>
            <person name="Gharbi K."/>
            <person name="Hall N."/>
            <person name="Watson M."/>
            <person name="Adriaenssens E.M."/>
            <person name="Foster-Nyarko E."/>
            <person name="Jarju S."/>
            <person name="Secka A."/>
            <person name="Antonio M."/>
            <person name="Oren A."/>
            <person name="Chaudhuri R.R."/>
            <person name="La Ragione R."/>
            <person name="Hildebrand F."/>
            <person name="Pallen M.J."/>
        </authorList>
    </citation>
    <scope>NUCLEOTIDE SEQUENCE</scope>
    <source>
        <strain evidence="1">CHK183-6373</strain>
    </source>
</reference>
<dbReference type="AlphaFoldDB" id="A0A9D1TCS5"/>
<dbReference type="SUPFAM" id="SSF50939">
    <property type="entry name" value="Sialidases"/>
    <property type="match status" value="1"/>
</dbReference>
<comment type="caution">
    <text evidence="1">The sequence shown here is derived from an EMBL/GenBank/DDBJ whole genome shotgun (WGS) entry which is preliminary data.</text>
</comment>
<dbReference type="Proteomes" id="UP000886884">
    <property type="component" value="Unassembled WGS sequence"/>
</dbReference>
<gene>
    <name evidence="1" type="ORF">IAA64_03890</name>
</gene>
<dbReference type="Gene3D" id="2.120.10.10">
    <property type="match status" value="1"/>
</dbReference>
<organism evidence="1 2">
    <name type="scientific">Candidatus Ornithocaccomicrobium faecavium</name>
    <dbReference type="NCBI Taxonomy" id="2840890"/>
    <lineage>
        <taxon>Bacteria</taxon>
        <taxon>Bacillati</taxon>
        <taxon>Bacillota</taxon>
        <taxon>Clostridia</taxon>
        <taxon>Candidatus Ornithocaccomicrobium</taxon>
    </lineage>
</organism>
<protein>
    <submittedName>
        <fullName evidence="1">Exo-alpha-sialidase</fullName>
    </submittedName>
</protein>
<feature type="non-terminal residue" evidence="1">
    <location>
        <position position="1"/>
    </location>
</feature>